<evidence type="ECO:0000313" key="2">
    <source>
        <dbReference type="Proteomes" id="UP000658320"/>
    </source>
</evidence>
<accession>A0A918KX85</accession>
<keyword evidence="2" id="KW-1185">Reference proteome</keyword>
<dbReference type="EMBL" id="BMSX01000017">
    <property type="protein sequence ID" value="GGR39016.1"/>
    <property type="molecule type" value="Genomic_DNA"/>
</dbReference>
<organism evidence="1 2">
    <name type="scientific">Streptomyces aurantiogriseus</name>
    <dbReference type="NCBI Taxonomy" id="66870"/>
    <lineage>
        <taxon>Bacteria</taxon>
        <taxon>Bacillati</taxon>
        <taxon>Actinomycetota</taxon>
        <taxon>Actinomycetes</taxon>
        <taxon>Kitasatosporales</taxon>
        <taxon>Streptomycetaceae</taxon>
        <taxon>Streptomyces</taxon>
    </lineage>
</organism>
<name>A0A918KX85_9ACTN</name>
<dbReference type="Proteomes" id="UP000658320">
    <property type="component" value="Unassembled WGS sequence"/>
</dbReference>
<protein>
    <submittedName>
        <fullName evidence="1">Uncharacterized protein</fullName>
    </submittedName>
</protein>
<evidence type="ECO:0000313" key="1">
    <source>
        <dbReference type="EMBL" id="GGR39016.1"/>
    </source>
</evidence>
<gene>
    <name evidence="1" type="ORF">GCM10010251_64550</name>
</gene>
<reference evidence="1" key="1">
    <citation type="journal article" date="2014" name="Int. J. Syst. Evol. Microbiol.">
        <title>Complete genome sequence of Corynebacterium casei LMG S-19264T (=DSM 44701T), isolated from a smear-ripened cheese.</title>
        <authorList>
            <consortium name="US DOE Joint Genome Institute (JGI-PGF)"/>
            <person name="Walter F."/>
            <person name="Albersmeier A."/>
            <person name="Kalinowski J."/>
            <person name="Ruckert C."/>
        </authorList>
    </citation>
    <scope>NUCLEOTIDE SEQUENCE</scope>
    <source>
        <strain evidence="1">JCM 4346</strain>
    </source>
</reference>
<comment type="caution">
    <text evidence="1">The sequence shown here is derived from an EMBL/GenBank/DDBJ whole genome shotgun (WGS) entry which is preliminary data.</text>
</comment>
<dbReference type="AlphaFoldDB" id="A0A918KX85"/>
<proteinExistence type="predicted"/>
<sequence length="66" mass="7356">MWTRLVHDWVVRPWVKHSEICGAGSVDFTAARDYTYLTSGTLKVCRGTTDTTDCSAGVGITHWPIE</sequence>
<reference evidence="1" key="2">
    <citation type="submission" date="2020-09" db="EMBL/GenBank/DDBJ databases">
        <authorList>
            <person name="Sun Q."/>
            <person name="Ohkuma M."/>
        </authorList>
    </citation>
    <scope>NUCLEOTIDE SEQUENCE</scope>
    <source>
        <strain evidence="1">JCM 4346</strain>
    </source>
</reference>